<dbReference type="CDD" id="cd00090">
    <property type="entry name" value="HTH_ARSR"/>
    <property type="match status" value="1"/>
</dbReference>
<feature type="domain" description="HTH arsR-type" evidence="2">
    <location>
        <begin position="9"/>
        <end position="48"/>
    </location>
</feature>
<dbReference type="Pfam" id="PF00480">
    <property type="entry name" value="ROK"/>
    <property type="match status" value="1"/>
</dbReference>
<evidence type="ECO:0000259" key="2">
    <source>
        <dbReference type="Pfam" id="PF01022"/>
    </source>
</evidence>
<dbReference type="PANTHER" id="PTHR18964:SF173">
    <property type="entry name" value="GLUCOKINASE"/>
    <property type="match status" value="1"/>
</dbReference>
<dbReference type="InterPro" id="IPR011991">
    <property type="entry name" value="ArsR-like_HTH"/>
</dbReference>
<dbReference type="RefSeq" id="WP_170215361.1">
    <property type="nucleotide sequence ID" value="NZ_JBHMDG010000047.1"/>
</dbReference>
<sequence>MTRSVGDSLVRLLRDKGPRTRSQLAEELGISRTSVSSEVVALESAGLVAEGPVAPSSGGRRSTTVRLGPAVRLATVSVGESRIRASVLDAGLAGPRPVTVDVDGDAGPSAEQVGQALRTALGADRSVLAVGLSLAPDLRGGGGLSPTGLESALVEELTNVAGGSPVVVEGAARAMARGERQAGLARGLDNVVVVRIGATVTTAAYVDGHLGRGSEGQAGAVGHVRVDEFGPACVCGSSGCLDSFVSVRALHDQCLAAARSGRSPALAAALESSGAIGLPDLAAAVTAGDPVAVQVARDVGRRVGEAVAGLVAFANPSTVVVGGPVAVLGPHLLNEVRGAVYRRAPARLVAGVNVEMSAPGDRAALLGAALAAGDHAFSAIVTGS</sequence>
<dbReference type="Pfam" id="PF01022">
    <property type="entry name" value="HTH_5"/>
    <property type="match status" value="1"/>
</dbReference>
<organism evidence="3 4">
    <name type="scientific">Nocardioides plantarum</name>
    <dbReference type="NCBI Taxonomy" id="29299"/>
    <lineage>
        <taxon>Bacteria</taxon>
        <taxon>Bacillati</taxon>
        <taxon>Actinomycetota</taxon>
        <taxon>Actinomycetes</taxon>
        <taxon>Propionibacteriales</taxon>
        <taxon>Nocardioidaceae</taxon>
        <taxon>Nocardioides</taxon>
    </lineage>
</organism>
<reference evidence="3 4" key="1">
    <citation type="submission" date="2024-09" db="EMBL/GenBank/DDBJ databases">
        <authorList>
            <person name="Sun Q."/>
            <person name="Mori K."/>
        </authorList>
    </citation>
    <scope>NUCLEOTIDE SEQUENCE [LARGE SCALE GENOMIC DNA]</scope>
    <source>
        <strain evidence="3 4">JCM 9626</strain>
    </source>
</reference>
<dbReference type="Proteomes" id="UP001589750">
    <property type="component" value="Unassembled WGS sequence"/>
</dbReference>
<name>A0ABV5KGF1_9ACTN</name>
<comment type="caution">
    <text evidence="3">The sequence shown here is derived from an EMBL/GenBank/DDBJ whole genome shotgun (WGS) entry which is preliminary data.</text>
</comment>
<proteinExistence type="inferred from homology"/>
<dbReference type="InterPro" id="IPR043129">
    <property type="entry name" value="ATPase_NBD"/>
</dbReference>
<dbReference type="Gene3D" id="3.30.420.40">
    <property type="match status" value="2"/>
</dbReference>
<keyword evidence="4" id="KW-1185">Reference proteome</keyword>
<comment type="similarity">
    <text evidence="1">Belongs to the ROK (NagC/XylR) family.</text>
</comment>
<accession>A0ABV5KGF1</accession>
<dbReference type="Gene3D" id="1.10.10.10">
    <property type="entry name" value="Winged helix-like DNA-binding domain superfamily/Winged helix DNA-binding domain"/>
    <property type="match status" value="1"/>
</dbReference>
<dbReference type="EMBL" id="JBHMDG010000047">
    <property type="protein sequence ID" value="MFB9315817.1"/>
    <property type="molecule type" value="Genomic_DNA"/>
</dbReference>
<evidence type="ECO:0000313" key="4">
    <source>
        <dbReference type="Proteomes" id="UP001589750"/>
    </source>
</evidence>
<dbReference type="InterPro" id="IPR036388">
    <property type="entry name" value="WH-like_DNA-bd_sf"/>
</dbReference>
<dbReference type="PANTHER" id="PTHR18964">
    <property type="entry name" value="ROK (REPRESSOR, ORF, KINASE) FAMILY"/>
    <property type="match status" value="1"/>
</dbReference>
<evidence type="ECO:0000256" key="1">
    <source>
        <dbReference type="ARBA" id="ARBA00006479"/>
    </source>
</evidence>
<dbReference type="InterPro" id="IPR000600">
    <property type="entry name" value="ROK"/>
</dbReference>
<evidence type="ECO:0000313" key="3">
    <source>
        <dbReference type="EMBL" id="MFB9315817.1"/>
    </source>
</evidence>
<dbReference type="SUPFAM" id="SSF53067">
    <property type="entry name" value="Actin-like ATPase domain"/>
    <property type="match status" value="1"/>
</dbReference>
<dbReference type="SUPFAM" id="SSF46785">
    <property type="entry name" value="Winged helix' DNA-binding domain"/>
    <property type="match status" value="1"/>
</dbReference>
<protein>
    <submittedName>
        <fullName evidence="3">ROK family protein</fullName>
    </submittedName>
</protein>
<dbReference type="InterPro" id="IPR036390">
    <property type="entry name" value="WH_DNA-bd_sf"/>
</dbReference>
<dbReference type="InterPro" id="IPR001845">
    <property type="entry name" value="HTH_ArsR_DNA-bd_dom"/>
</dbReference>
<gene>
    <name evidence="3" type="ORF">ACFFRI_22425</name>
</gene>